<feature type="domain" description="Polysaccharide biosynthesis protein CapD-like" evidence="3">
    <location>
        <begin position="293"/>
        <end position="576"/>
    </location>
</feature>
<dbReference type="CDD" id="cd05237">
    <property type="entry name" value="UDP_invert_4-6DH_SDR_e"/>
    <property type="match status" value="1"/>
</dbReference>
<organism evidence="4">
    <name type="scientific">marine metagenome</name>
    <dbReference type="NCBI Taxonomy" id="408172"/>
    <lineage>
        <taxon>unclassified sequences</taxon>
        <taxon>metagenomes</taxon>
        <taxon>ecological metagenomes</taxon>
    </lineage>
</organism>
<dbReference type="PANTHER" id="PTHR43318:SF1">
    <property type="entry name" value="POLYSACCHARIDE BIOSYNTHESIS PROTEIN EPSC-RELATED"/>
    <property type="match status" value="1"/>
</dbReference>
<dbReference type="InterPro" id="IPR051203">
    <property type="entry name" value="Polysaccharide_Synthase-Rel"/>
</dbReference>
<dbReference type="PANTHER" id="PTHR43318">
    <property type="entry name" value="UDP-N-ACETYLGLUCOSAMINE 4,6-DEHYDRATASE"/>
    <property type="match status" value="1"/>
</dbReference>
<keyword evidence="2" id="KW-1133">Transmembrane helix</keyword>
<dbReference type="Pfam" id="PF13727">
    <property type="entry name" value="CoA_binding_3"/>
    <property type="match status" value="1"/>
</dbReference>
<comment type="similarity">
    <text evidence="1">Belongs to the polysaccharide synthase family.</text>
</comment>
<evidence type="ECO:0000259" key="3">
    <source>
        <dbReference type="Pfam" id="PF02719"/>
    </source>
</evidence>
<feature type="transmembrane region" description="Helical" evidence="2">
    <location>
        <begin position="9"/>
        <end position="32"/>
    </location>
</feature>
<keyword evidence="2" id="KW-0472">Membrane</keyword>
<feature type="transmembrane region" description="Helical" evidence="2">
    <location>
        <begin position="44"/>
        <end position="65"/>
    </location>
</feature>
<evidence type="ECO:0000256" key="1">
    <source>
        <dbReference type="ARBA" id="ARBA00007430"/>
    </source>
</evidence>
<dbReference type="AlphaFoldDB" id="A0A381UH95"/>
<reference evidence="4" key="1">
    <citation type="submission" date="2018-05" db="EMBL/GenBank/DDBJ databases">
        <authorList>
            <person name="Lanie J.A."/>
            <person name="Ng W.-L."/>
            <person name="Kazmierczak K.M."/>
            <person name="Andrzejewski T.M."/>
            <person name="Davidsen T.M."/>
            <person name="Wayne K.J."/>
            <person name="Tettelin H."/>
            <person name="Glass J.I."/>
            <person name="Rusch D."/>
            <person name="Podicherti R."/>
            <person name="Tsui H.-C.T."/>
            <person name="Winkler M.E."/>
        </authorList>
    </citation>
    <scope>NUCLEOTIDE SEQUENCE</scope>
</reference>
<dbReference type="InterPro" id="IPR036291">
    <property type="entry name" value="NAD(P)-bd_dom_sf"/>
</dbReference>
<feature type="transmembrane region" description="Helical" evidence="2">
    <location>
        <begin position="77"/>
        <end position="98"/>
    </location>
</feature>
<proteinExistence type="inferred from homology"/>
<evidence type="ECO:0000313" key="4">
    <source>
        <dbReference type="EMBL" id="SVA27562.1"/>
    </source>
</evidence>
<dbReference type="Gene3D" id="3.40.50.720">
    <property type="entry name" value="NAD(P)-binding Rossmann-like Domain"/>
    <property type="match status" value="2"/>
</dbReference>
<keyword evidence="2" id="KW-0812">Transmembrane</keyword>
<dbReference type="SUPFAM" id="SSF51735">
    <property type="entry name" value="NAD(P)-binding Rossmann-fold domains"/>
    <property type="match status" value="2"/>
</dbReference>
<gene>
    <name evidence="4" type="ORF">METZ01_LOCUS80416</name>
</gene>
<accession>A0A381UH95</accession>
<dbReference type="Pfam" id="PF02719">
    <property type="entry name" value="Polysacc_synt_2"/>
    <property type="match status" value="1"/>
</dbReference>
<dbReference type="EMBL" id="UINC01006443">
    <property type="protein sequence ID" value="SVA27562.1"/>
    <property type="molecule type" value="Genomic_DNA"/>
</dbReference>
<evidence type="ECO:0000256" key="2">
    <source>
        <dbReference type="SAM" id="Phobius"/>
    </source>
</evidence>
<dbReference type="InterPro" id="IPR003869">
    <property type="entry name" value="Polysac_CapD-like"/>
</dbReference>
<protein>
    <recommendedName>
        <fullName evidence="3">Polysaccharide biosynthesis protein CapD-like domain-containing protein</fullName>
    </recommendedName>
</protein>
<name>A0A381UH95_9ZZZZ</name>
<sequence>MTNILRKNIWLFLSTDIFIIGLSLYLSYALRFDFAIPSHYFNDLGYVFIILLFSKISSFLFFKLYQGMWRFTSISDLINVLKSTFIASLFSISVILLVLGSNAVPRTVLLIDYMLTTIGIAAVRASVRIYSTKFVVGNGKNKQKNKSTSKIKTRLLLLGAGSSGEKIIREVKENPSSTYRIIGLLDDDPSKIGTTIHSIPILGKIEDLHTISMSYDEILICIPTATNTQMRSIVTQCKVVGKPYRTIPTVYELIDKQISINTIREVSMADLLGRQEVNLDRSSISNYIYGKRVLVTGAGGSIGSELVKQCLGYSPDLLLLFDQSEHNLFNIDNYCKEIRNSTGIHPILGDIRDKSMVNSVFNSFQPHVVLHAAAYKHVPMQENNPWEAVITNIQGTLNVMEACENNDVDRFVLVSTDKAVNPTNIMGATKRVSEILIQSKTKNSKVKYLGVRFGNVIGSSGSVIPTFQEQINNGGPITITDPNMKRYFMSIPEAAQLILQAGSIGENGEIYVLDMGKPVLVKEIAYELIRLSGLEPEVDISIEYIGLRPGEKMYEELMTSSESLVDTSHEKIMVLKDGVDHQWDYLLTEIDKIVLSARSYDSDLIKNKLKEFIPEYHPSEESKIFNLSPSGKVELH</sequence>